<evidence type="ECO:0000313" key="2">
    <source>
        <dbReference type="Proteomes" id="UP001148838"/>
    </source>
</evidence>
<proteinExistence type="predicted"/>
<dbReference type="Proteomes" id="UP001148838">
    <property type="component" value="Unassembled WGS sequence"/>
</dbReference>
<comment type="caution">
    <text evidence="1">The sequence shown here is derived from an EMBL/GenBank/DDBJ whole genome shotgun (WGS) entry which is preliminary data.</text>
</comment>
<keyword evidence="2" id="KW-1185">Reference proteome</keyword>
<organism evidence="1 2">
    <name type="scientific">Periplaneta americana</name>
    <name type="common">American cockroach</name>
    <name type="synonym">Blatta americana</name>
    <dbReference type="NCBI Taxonomy" id="6978"/>
    <lineage>
        <taxon>Eukaryota</taxon>
        <taxon>Metazoa</taxon>
        <taxon>Ecdysozoa</taxon>
        <taxon>Arthropoda</taxon>
        <taxon>Hexapoda</taxon>
        <taxon>Insecta</taxon>
        <taxon>Pterygota</taxon>
        <taxon>Neoptera</taxon>
        <taxon>Polyneoptera</taxon>
        <taxon>Dictyoptera</taxon>
        <taxon>Blattodea</taxon>
        <taxon>Blattoidea</taxon>
        <taxon>Blattidae</taxon>
        <taxon>Blattinae</taxon>
        <taxon>Periplaneta</taxon>
    </lineage>
</organism>
<evidence type="ECO:0000313" key="1">
    <source>
        <dbReference type="EMBL" id="KAJ4445772.1"/>
    </source>
</evidence>
<dbReference type="EMBL" id="JAJSOF020000009">
    <property type="protein sequence ID" value="KAJ4445772.1"/>
    <property type="molecule type" value="Genomic_DNA"/>
</dbReference>
<gene>
    <name evidence="1" type="ORF">ANN_12457</name>
</gene>
<name>A0ABQ8TJ43_PERAM</name>
<sequence length="199" mass="22542">MLTYGSENWTLNKSDRRKIEAAEMRFLRSVAGFTLLDHKRSEDVRAELKIFNLNDKLLQCSPHLWSNASGPGQNKTQLPPFLTDVHEKGKAMSELLKHGHRREKERLEGEEKQREIKGGWRKRGGDLAIFHQHPRVAMETGSPVHFLVILRRFINISGYLASELNEGNNASEMGPGSSTDSYPAFAHIGLRENPGKNLN</sequence>
<reference evidence="1 2" key="1">
    <citation type="journal article" date="2022" name="Allergy">
        <title>Genome assembly and annotation of Periplaneta americana reveal a comprehensive cockroach allergen profile.</title>
        <authorList>
            <person name="Wang L."/>
            <person name="Xiong Q."/>
            <person name="Saelim N."/>
            <person name="Wang L."/>
            <person name="Nong W."/>
            <person name="Wan A.T."/>
            <person name="Shi M."/>
            <person name="Liu X."/>
            <person name="Cao Q."/>
            <person name="Hui J.H.L."/>
            <person name="Sookrung N."/>
            <person name="Leung T.F."/>
            <person name="Tungtrongchitr A."/>
            <person name="Tsui S.K.W."/>
        </authorList>
    </citation>
    <scope>NUCLEOTIDE SEQUENCE [LARGE SCALE GENOMIC DNA]</scope>
    <source>
        <strain evidence="1">PWHHKU_190912</strain>
    </source>
</reference>
<protein>
    <submittedName>
        <fullName evidence="1">Uncharacterized protein</fullName>
    </submittedName>
</protein>
<accession>A0ABQ8TJ43</accession>